<feature type="transmembrane region" description="Helical" evidence="1">
    <location>
        <begin position="438"/>
        <end position="456"/>
    </location>
</feature>
<keyword evidence="1" id="KW-1133">Transmembrane helix</keyword>
<feature type="transmembrane region" description="Helical" evidence="1">
    <location>
        <begin position="182"/>
        <end position="202"/>
    </location>
</feature>
<keyword evidence="3" id="KW-1185">Reference proteome</keyword>
<sequence length="527" mass="53478">MTDSRESGDWLAAGVGGTALLLTAVASPLAPYVAAGLGVTGLAGALAVRYGPRLREVARRSRSLGAAPDLVALVVLGLRVSPAVESASAFAADAGRGRLADSLAAHVRAARGEPAAGFAAFADTWSDHLPSLRRAAALAAAGVDAPDGDRERLLDRALAAVVDGTRERTSEYADAVRGPTTAVYAFGVVLPLALVGVVPAAASAGVPLTVGAFVLGYDLVLPLGVVGAAIWLLARRPVAFPPAPVPDDHPELAGRTRATALAAVGGLAAAVVASLLLPGWATPLLLAGWPMGFALAAWFRPACELRERARDLEAGFADALSLLGHRLRERQAVEAAVADVGDTLDGPTGAAFADAARRMRQLRVGVEAAFLGDHGPLARTASERARAAVALSVRAAESGAAGGRVLVDVAGLFDDLTALDREVRREFAATTRTLRHTALVYAPLVAGVTVALAGRVRGLDGASALPQSALALAVGGYVLWLAVLLPTLAVALERGLDRALVGYHAGVAVACAAVVYPVTAVAAGTLL</sequence>
<feature type="transmembrane region" description="Helical" evidence="1">
    <location>
        <begin position="283"/>
        <end position="300"/>
    </location>
</feature>
<dbReference type="RefSeq" id="WP_089668515.1">
    <property type="nucleotide sequence ID" value="NZ_FOJA01000001.1"/>
</dbReference>
<dbReference type="Proteomes" id="UP000198518">
    <property type="component" value="Unassembled WGS sequence"/>
</dbReference>
<evidence type="ECO:0000313" key="3">
    <source>
        <dbReference type="Proteomes" id="UP000198518"/>
    </source>
</evidence>
<protein>
    <recommendedName>
        <fullName evidence="4">Type II secretion system protein</fullName>
    </recommendedName>
</protein>
<evidence type="ECO:0008006" key="4">
    <source>
        <dbReference type="Google" id="ProtNLM"/>
    </source>
</evidence>
<feature type="transmembrane region" description="Helical" evidence="1">
    <location>
        <begin position="258"/>
        <end position="277"/>
    </location>
</feature>
<proteinExistence type="predicted"/>
<accession>A0A1I0NZR8</accession>
<feature type="transmembrane region" description="Helical" evidence="1">
    <location>
        <begin position="7"/>
        <end position="26"/>
    </location>
</feature>
<keyword evidence="1" id="KW-0472">Membrane</keyword>
<feature type="transmembrane region" description="Helical" evidence="1">
    <location>
        <begin position="468"/>
        <end position="491"/>
    </location>
</feature>
<gene>
    <name evidence="2" type="ORF">SAMN04487945_1273</name>
</gene>
<keyword evidence="1" id="KW-0812">Transmembrane</keyword>
<evidence type="ECO:0000313" key="2">
    <source>
        <dbReference type="EMBL" id="SEW07264.1"/>
    </source>
</evidence>
<feature type="transmembrane region" description="Helical" evidence="1">
    <location>
        <begin position="208"/>
        <end position="234"/>
    </location>
</feature>
<organism evidence="2 3">
    <name type="scientific">Halobacterium jilantaiense</name>
    <dbReference type="NCBI Taxonomy" id="355548"/>
    <lineage>
        <taxon>Archaea</taxon>
        <taxon>Methanobacteriati</taxon>
        <taxon>Methanobacteriota</taxon>
        <taxon>Stenosarchaea group</taxon>
        <taxon>Halobacteria</taxon>
        <taxon>Halobacteriales</taxon>
        <taxon>Halobacteriaceae</taxon>
        <taxon>Halobacterium</taxon>
    </lineage>
</organism>
<feature type="transmembrane region" description="Helical" evidence="1">
    <location>
        <begin position="32"/>
        <end position="52"/>
    </location>
</feature>
<dbReference type="AlphaFoldDB" id="A0A1I0NZR8"/>
<evidence type="ECO:0000256" key="1">
    <source>
        <dbReference type="SAM" id="Phobius"/>
    </source>
</evidence>
<dbReference type="STRING" id="355548.SAMN04487945_1273"/>
<name>A0A1I0NZR8_9EURY</name>
<reference evidence="2 3" key="1">
    <citation type="submission" date="2016-10" db="EMBL/GenBank/DDBJ databases">
        <authorList>
            <person name="de Groot N.N."/>
        </authorList>
    </citation>
    <scope>NUCLEOTIDE SEQUENCE [LARGE SCALE GENOMIC DNA]</scope>
    <source>
        <strain evidence="2 3">CGMCC 1.5337</strain>
    </source>
</reference>
<dbReference type="EMBL" id="FOJA01000001">
    <property type="protein sequence ID" value="SEW07264.1"/>
    <property type="molecule type" value="Genomic_DNA"/>
</dbReference>
<feature type="transmembrane region" description="Helical" evidence="1">
    <location>
        <begin position="503"/>
        <end position="526"/>
    </location>
</feature>
<dbReference type="OrthoDB" id="147060at2157"/>